<feature type="transmembrane region" description="Helical" evidence="5">
    <location>
        <begin position="70"/>
        <end position="90"/>
    </location>
</feature>
<keyword evidence="4 5" id="KW-0472">Membrane</keyword>
<keyword evidence="2 5" id="KW-0812">Transmembrane</keyword>
<dbReference type="Pfam" id="PF07690">
    <property type="entry name" value="MFS_1"/>
    <property type="match status" value="1"/>
</dbReference>
<feature type="transmembrane region" description="Helical" evidence="5">
    <location>
        <begin position="160"/>
        <end position="184"/>
    </location>
</feature>
<gene>
    <name evidence="7" type="ORF">ACH47X_24975</name>
</gene>
<proteinExistence type="predicted"/>
<evidence type="ECO:0000313" key="7">
    <source>
        <dbReference type="EMBL" id="MFI2490188.1"/>
    </source>
</evidence>
<keyword evidence="8" id="KW-1185">Reference proteome</keyword>
<dbReference type="InterPro" id="IPR011701">
    <property type="entry name" value="MFS"/>
</dbReference>
<reference evidence="7 8" key="1">
    <citation type="submission" date="2024-10" db="EMBL/GenBank/DDBJ databases">
        <title>The Natural Products Discovery Center: Release of the First 8490 Sequenced Strains for Exploring Actinobacteria Biosynthetic Diversity.</title>
        <authorList>
            <person name="Kalkreuter E."/>
            <person name="Kautsar S.A."/>
            <person name="Yang D."/>
            <person name="Bader C.D."/>
            <person name="Teijaro C.N."/>
            <person name="Fluegel L."/>
            <person name="Davis C.M."/>
            <person name="Simpson J.R."/>
            <person name="Lauterbach L."/>
            <person name="Steele A.D."/>
            <person name="Gui C."/>
            <person name="Meng S."/>
            <person name="Li G."/>
            <person name="Viehrig K."/>
            <person name="Ye F."/>
            <person name="Su P."/>
            <person name="Kiefer A.F."/>
            <person name="Nichols A."/>
            <person name="Cepeda A.J."/>
            <person name="Yan W."/>
            <person name="Fan B."/>
            <person name="Jiang Y."/>
            <person name="Adhikari A."/>
            <person name="Zheng C.-J."/>
            <person name="Schuster L."/>
            <person name="Cowan T.M."/>
            <person name="Smanski M.J."/>
            <person name="Chevrette M.G."/>
            <person name="De Carvalho L.P.S."/>
            <person name="Shen B."/>
        </authorList>
    </citation>
    <scope>NUCLEOTIDE SEQUENCE [LARGE SCALE GENOMIC DNA]</scope>
    <source>
        <strain evidence="7 8">NPDC019481</strain>
    </source>
</reference>
<organism evidence="7 8">
    <name type="scientific">Promicromonospora kroppenstedtii</name>
    <dbReference type="NCBI Taxonomy" id="440482"/>
    <lineage>
        <taxon>Bacteria</taxon>
        <taxon>Bacillati</taxon>
        <taxon>Actinomycetota</taxon>
        <taxon>Actinomycetes</taxon>
        <taxon>Micrococcales</taxon>
        <taxon>Promicromonosporaceae</taxon>
        <taxon>Promicromonospora</taxon>
    </lineage>
</organism>
<feature type="transmembrane region" description="Helical" evidence="5">
    <location>
        <begin position="37"/>
        <end position="58"/>
    </location>
</feature>
<dbReference type="PANTHER" id="PTHR42718:SF39">
    <property type="entry name" value="ACTINORHODIN TRANSPORTER-RELATED"/>
    <property type="match status" value="1"/>
</dbReference>
<evidence type="ECO:0000313" key="8">
    <source>
        <dbReference type="Proteomes" id="UP001611580"/>
    </source>
</evidence>
<feature type="transmembrane region" description="Helical" evidence="5">
    <location>
        <begin position="387"/>
        <end position="407"/>
    </location>
</feature>
<dbReference type="InterPro" id="IPR036259">
    <property type="entry name" value="MFS_trans_sf"/>
</dbReference>
<accession>A0ABW7XS70</accession>
<dbReference type="PANTHER" id="PTHR42718">
    <property type="entry name" value="MAJOR FACILITATOR SUPERFAMILY MULTIDRUG TRANSPORTER MFSC"/>
    <property type="match status" value="1"/>
</dbReference>
<comment type="subcellular location">
    <subcellularLocation>
        <location evidence="1">Cell membrane</location>
        <topology evidence="1">Multi-pass membrane protein</topology>
    </subcellularLocation>
</comment>
<comment type="caution">
    <text evidence="7">The sequence shown here is derived from an EMBL/GenBank/DDBJ whole genome shotgun (WGS) entry which is preliminary data.</text>
</comment>
<dbReference type="PROSITE" id="PS50850">
    <property type="entry name" value="MFS"/>
    <property type="match status" value="1"/>
</dbReference>
<dbReference type="SUPFAM" id="SSF103473">
    <property type="entry name" value="MFS general substrate transporter"/>
    <property type="match status" value="1"/>
</dbReference>
<evidence type="ECO:0000256" key="3">
    <source>
        <dbReference type="ARBA" id="ARBA00022989"/>
    </source>
</evidence>
<name>A0ABW7XS70_9MICO</name>
<feature type="transmembrane region" description="Helical" evidence="5">
    <location>
        <begin position="419"/>
        <end position="452"/>
    </location>
</feature>
<dbReference type="Proteomes" id="UP001611580">
    <property type="component" value="Unassembled WGS sequence"/>
</dbReference>
<feature type="transmembrane region" description="Helical" evidence="5">
    <location>
        <begin position="472"/>
        <end position="496"/>
    </location>
</feature>
<protein>
    <submittedName>
        <fullName evidence="7">MFS transporter</fullName>
    </submittedName>
</protein>
<evidence type="ECO:0000256" key="5">
    <source>
        <dbReference type="SAM" id="Phobius"/>
    </source>
</evidence>
<dbReference type="RefSeq" id="WP_397407868.1">
    <property type="nucleotide sequence ID" value="NZ_JBIRYI010000021.1"/>
</dbReference>
<feature type="transmembrane region" description="Helical" evidence="5">
    <location>
        <begin position="127"/>
        <end position="148"/>
    </location>
</feature>
<feature type="transmembrane region" description="Helical" evidence="5">
    <location>
        <begin position="360"/>
        <end position="381"/>
    </location>
</feature>
<feature type="transmembrane region" description="Helical" evidence="5">
    <location>
        <begin position="251"/>
        <end position="272"/>
    </location>
</feature>
<feature type="transmembrane region" description="Helical" evidence="5">
    <location>
        <begin position="222"/>
        <end position="245"/>
    </location>
</feature>
<sequence length="506" mass="50612">MTTSLRTAVDHDALLGRPGTPALPLPAVAPALTSGGLAVLLLAFLPVNFTFGAVNLLVPAIAADLGAGPSGGALVLSAYTTTFAAGLVVSGRLGDRYGRRRLLRIGLVSFGLLAVLTGLAQDLISLVALRAALGLAAGLFTPQVLTSIQATAPERLRTRGIILFTAAGAIASIAGQVVAGATTVALPEHLAWRAVQVITGLIALLALPGLRAVPESRSPAPLGLDLRGAALLGGGLVALVVPLTLGPTAGWPAWSIGLLVVAAVTLTTFGLAQRATERRGGLPVAPPSVLRVPAVRIGLTMTLLFFVSYSAFLYEVSEYSPTTWGADGWDVAMLTLGFGGGFFVAALLLPGILRRVGPRIMVYAASGQATALLAIALVVGLDDGRSAPLALQPLLVGLGAAQAFMYGPALQTVLSRTPAWAAGVAGGLLTTLQQLGIGLGVALLGGLFHAVAGLAGGAAGGTAAADATGTGSGLTVGLVAALVVQAGCAVVFALLAHRVARRSDAE</sequence>
<keyword evidence="3 5" id="KW-1133">Transmembrane helix</keyword>
<evidence type="ECO:0000256" key="1">
    <source>
        <dbReference type="ARBA" id="ARBA00004651"/>
    </source>
</evidence>
<dbReference type="InterPro" id="IPR020846">
    <property type="entry name" value="MFS_dom"/>
</dbReference>
<evidence type="ECO:0000256" key="2">
    <source>
        <dbReference type="ARBA" id="ARBA00022692"/>
    </source>
</evidence>
<feature type="transmembrane region" description="Helical" evidence="5">
    <location>
        <begin position="332"/>
        <end position="353"/>
    </location>
</feature>
<dbReference type="EMBL" id="JBIRYI010000021">
    <property type="protein sequence ID" value="MFI2490188.1"/>
    <property type="molecule type" value="Genomic_DNA"/>
</dbReference>
<feature type="transmembrane region" description="Helical" evidence="5">
    <location>
        <begin position="102"/>
        <end position="121"/>
    </location>
</feature>
<evidence type="ECO:0000259" key="6">
    <source>
        <dbReference type="PROSITE" id="PS50850"/>
    </source>
</evidence>
<feature type="transmembrane region" description="Helical" evidence="5">
    <location>
        <begin position="190"/>
        <end position="210"/>
    </location>
</feature>
<feature type="transmembrane region" description="Helical" evidence="5">
    <location>
        <begin position="293"/>
        <end position="312"/>
    </location>
</feature>
<feature type="domain" description="Major facilitator superfamily (MFS) profile" evidence="6">
    <location>
        <begin position="36"/>
        <end position="504"/>
    </location>
</feature>
<evidence type="ECO:0000256" key="4">
    <source>
        <dbReference type="ARBA" id="ARBA00023136"/>
    </source>
</evidence>
<dbReference type="Gene3D" id="1.20.1250.20">
    <property type="entry name" value="MFS general substrate transporter like domains"/>
    <property type="match status" value="1"/>
</dbReference>